<accession>A0A1Q9DCB4</accession>
<gene>
    <name evidence="2" type="ORF">AK812_SmicGene25354</name>
</gene>
<proteinExistence type="predicted"/>
<feature type="region of interest" description="Disordered" evidence="1">
    <location>
        <begin position="25"/>
        <end position="60"/>
    </location>
</feature>
<sequence length="192" mass="20735">MGCGTKFQGPFALRQHLSRDLHSVPWPERSGMAGLPPEDSKPQVGAAAPRRLRAPSGGTEGGAEVYAIAPNVPRALRGFRRTEILTPGISPEAWLLEGISAAVRSTHCTVILWPGFLLVTNEPECNEVWVSRNAAIYSDEGQLFQGPGVRTQAEMLEHFLPLMRLQTQTSKAPLLELGLSVEGLPGIEVYGA</sequence>
<dbReference type="Proteomes" id="UP000186817">
    <property type="component" value="Unassembled WGS sequence"/>
</dbReference>
<protein>
    <submittedName>
        <fullName evidence="2">Uncharacterized protein</fullName>
    </submittedName>
</protein>
<evidence type="ECO:0000313" key="3">
    <source>
        <dbReference type="Proteomes" id="UP000186817"/>
    </source>
</evidence>
<name>A0A1Q9DCB4_SYMMI</name>
<evidence type="ECO:0000313" key="2">
    <source>
        <dbReference type="EMBL" id="OLP92811.1"/>
    </source>
</evidence>
<organism evidence="2 3">
    <name type="scientific">Symbiodinium microadriaticum</name>
    <name type="common">Dinoflagellate</name>
    <name type="synonym">Zooxanthella microadriatica</name>
    <dbReference type="NCBI Taxonomy" id="2951"/>
    <lineage>
        <taxon>Eukaryota</taxon>
        <taxon>Sar</taxon>
        <taxon>Alveolata</taxon>
        <taxon>Dinophyceae</taxon>
        <taxon>Suessiales</taxon>
        <taxon>Symbiodiniaceae</taxon>
        <taxon>Symbiodinium</taxon>
    </lineage>
</organism>
<dbReference type="OrthoDB" id="10336213at2759"/>
<evidence type="ECO:0000256" key="1">
    <source>
        <dbReference type="SAM" id="MobiDB-lite"/>
    </source>
</evidence>
<keyword evidence="3" id="KW-1185">Reference proteome</keyword>
<comment type="caution">
    <text evidence="2">The sequence shown here is derived from an EMBL/GenBank/DDBJ whole genome shotgun (WGS) entry which is preliminary data.</text>
</comment>
<dbReference type="AlphaFoldDB" id="A0A1Q9DCB4"/>
<reference evidence="2 3" key="1">
    <citation type="submission" date="2016-02" db="EMBL/GenBank/DDBJ databases">
        <title>Genome analysis of coral dinoflagellate symbionts highlights evolutionary adaptations to a symbiotic lifestyle.</title>
        <authorList>
            <person name="Aranda M."/>
            <person name="Li Y."/>
            <person name="Liew Y.J."/>
            <person name="Baumgarten S."/>
            <person name="Simakov O."/>
            <person name="Wilson M."/>
            <person name="Piel J."/>
            <person name="Ashoor H."/>
            <person name="Bougouffa S."/>
            <person name="Bajic V.B."/>
            <person name="Ryu T."/>
            <person name="Ravasi T."/>
            <person name="Bayer T."/>
            <person name="Micklem G."/>
            <person name="Kim H."/>
            <person name="Bhak J."/>
            <person name="Lajeunesse T.C."/>
            <person name="Voolstra C.R."/>
        </authorList>
    </citation>
    <scope>NUCLEOTIDE SEQUENCE [LARGE SCALE GENOMIC DNA]</scope>
    <source>
        <strain evidence="2 3">CCMP2467</strain>
    </source>
</reference>
<dbReference type="EMBL" id="LSRX01000606">
    <property type="protein sequence ID" value="OLP92811.1"/>
    <property type="molecule type" value="Genomic_DNA"/>
</dbReference>